<evidence type="ECO:0000313" key="2">
    <source>
        <dbReference type="EMBL" id="SAI70774.1"/>
    </source>
</evidence>
<dbReference type="Proteomes" id="UP000076825">
    <property type="component" value="Chromosome 1"/>
</dbReference>
<protein>
    <submittedName>
        <fullName evidence="2">Capsular polysaccharide biosynthesis protein</fullName>
    </submittedName>
</protein>
<feature type="chain" id="PRO_5009816528" evidence="1">
    <location>
        <begin position="21"/>
        <end position="428"/>
    </location>
</feature>
<dbReference type="AlphaFoldDB" id="A0A157NCB7"/>
<gene>
    <name evidence="2" type="ORF">SAMEA3906487_02449</name>
</gene>
<proteinExistence type="predicted"/>
<dbReference type="eggNOG" id="COG5338">
    <property type="taxonomic scope" value="Bacteria"/>
</dbReference>
<dbReference type="OrthoDB" id="8671749at2"/>
<evidence type="ECO:0000313" key="3">
    <source>
        <dbReference type="Proteomes" id="UP000076825"/>
    </source>
</evidence>
<feature type="signal peptide" evidence="1">
    <location>
        <begin position="1"/>
        <end position="20"/>
    </location>
</feature>
<evidence type="ECO:0000256" key="1">
    <source>
        <dbReference type="SAM" id="SignalP"/>
    </source>
</evidence>
<accession>A0A157NCB7</accession>
<dbReference type="GeneID" id="56590293"/>
<keyword evidence="3" id="KW-1185">Reference proteome</keyword>
<sequence length="428" mass="48389">MTRAKLAVASLAFCSLPAAAAPGPADYAVQLGSSVQHQSNPARLPDAASEDIRSDTVRVNSVGLGLRLPLLSEDTRLEAGGMLADARYSNNRQLDHQPRVLNAALPWRAGQLVSGRFQYGYQSSLSSNLGRTWPERDQESRQNRSAELGLRVTDSLTLPVLGVFHNDTHYDQSINQRLYDRKDEGWQLSARYAGYGRSFAQAGLRQTDVDYYERTPDLVSTIDDRYTDNEAFVAARWDYSPKTLLQGRVGVLQRSYQHLDDRDTRLLTFEGRATWDYSPKTRFDFQLWRRPYAYDDDPSVLYAVITGGQASLTWRPTVKTAFQLGVEYGRQRNTAYSGGNDQVLHIQRLGARVQWQADDNLRWVADVYRDRQQGNGQADSYTQNFVRVGLEYTFGKGAREGLVRSMQPSDCQWRRPELALCDPINAEP</sequence>
<organism evidence="2 3">
    <name type="scientific">Bordetella trematum</name>
    <dbReference type="NCBI Taxonomy" id="123899"/>
    <lineage>
        <taxon>Bacteria</taxon>
        <taxon>Pseudomonadati</taxon>
        <taxon>Pseudomonadota</taxon>
        <taxon>Betaproteobacteria</taxon>
        <taxon>Burkholderiales</taxon>
        <taxon>Alcaligenaceae</taxon>
        <taxon>Bordetella</taxon>
    </lineage>
</organism>
<keyword evidence="1" id="KW-0732">Signal</keyword>
<dbReference type="SUPFAM" id="SSF56935">
    <property type="entry name" value="Porins"/>
    <property type="match status" value="1"/>
</dbReference>
<reference evidence="2 3" key="1">
    <citation type="submission" date="2016-04" db="EMBL/GenBank/DDBJ databases">
        <authorList>
            <consortium name="Pathogen Informatics"/>
        </authorList>
    </citation>
    <scope>NUCLEOTIDE SEQUENCE [LARGE SCALE GENOMIC DNA]</scope>
    <source>
        <strain evidence="2 3">H044680328</strain>
    </source>
</reference>
<dbReference type="EMBL" id="LT546645">
    <property type="protein sequence ID" value="SAI70774.1"/>
    <property type="molecule type" value="Genomic_DNA"/>
</dbReference>
<name>A0A157NCB7_9BORD</name>
<dbReference type="PATRIC" id="fig|123899.6.peg.2436"/>
<dbReference type="RefSeq" id="WP_127070795.1">
    <property type="nucleotide sequence ID" value="NZ_CP016340.1"/>
</dbReference>
<dbReference type="KEGG" id="btrm:SAMEA390648702449"/>